<dbReference type="InterPro" id="IPR036291">
    <property type="entry name" value="NAD(P)-bd_dom_sf"/>
</dbReference>
<evidence type="ECO:0000256" key="3">
    <source>
        <dbReference type="ARBA" id="ARBA00023002"/>
    </source>
</evidence>
<dbReference type="PANTHER" id="PTHR43765:SF2">
    <property type="entry name" value="2-DEHYDROPANTOATE 2-REDUCTASE"/>
    <property type="match status" value="1"/>
</dbReference>
<dbReference type="SUPFAM" id="SSF48179">
    <property type="entry name" value="6-phosphogluconate dehydrogenase C-terminal domain-like"/>
    <property type="match status" value="2"/>
</dbReference>
<organism evidence="7 8">
    <name type="scientific">Cronartium quercuum f. sp. fusiforme G11</name>
    <dbReference type="NCBI Taxonomy" id="708437"/>
    <lineage>
        <taxon>Eukaryota</taxon>
        <taxon>Fungi</taxon>
        <taxon>Dikarya</taxon>
        <taxon>Basidiomycota</taxon>
        <taxon>Pucciniomycotina</taxon>
        <taxon>Pucciniomycetes</taxon>
        <taxon>Pucciniales</taxon>
        <taxon>Coleosporiaceae</taxon>
        <taxon>Cronartium</taxon>
    </lineage>
</organism>
<evidence type="ECO:0000256" key="2">
    <source>
        <dbReference type="ARBA" id="ARBA00022857"/>
    </source>
</evidence>
<feature type="region of interest" description="Disordered" evidence="4">
    <location>
        <begin position="453"/>
        <end position="475"/>
    </location>
</feature>
<dbReference type="GO" id="GO:0005739">
    <property type="term" value="C:mitochondrion"/>
    <property type="evidence" value="ECO:0007669"/>
    <property type="project" value="TreeGrafter"/>
</dbReference>
<dbReference type="Gene3D" id="1.10.1040.10">
    <property type="entry name" value="N-(1-d-carboxylethyl)-l-norvaline Dehydrogenase, domain 2"/>
    <property type="match status" value="1"/>
</dbReference>
<keyword evidence="2" id="KW-0521">NADP</keyword>
<evidence type="ECO:0000259" key="5">
    <source>
        <dbReference type="Pfam" id="PF02558"/>
    </source>
</evidence>
<evidence type="ECO:0000256" key="4">
    <source>
        <dbReference type="SAM" id="MobiDB-lite"/>
    </source>
</evidence>
<dbReference type="GO" id="GO:0050661">
    <property type="term" value="F:NADP binding"/>
    <property type="evidence" value="ECO:0007669"/>
    <property type="project" value="TreeGrafter"/>
</dbReference>
<dbReference type="InterPro" id="IPR013752">
    <property type="entry name" value="KPA_reductase"/>
</dbReference>
<reference evidence="7" key="1">
    <citation type="submission" date="2013-11" db="EMBL/GenBank/DDBJ databases">
        <title>Genome sequence of the fusiform rust pathogen reveals effectors for host alternation and coevolution with pine.</title>
        <authorList>
            <consortium name="DOE Joint Genome Institute"/>
            <person name="Smith K."/>
            <person name="Pendleton A."/>
            <person name="Kubisiak T."/>
            <person name="Anderson C."/>
            <person name="Salamov A."/>
            <person name="Aerts A."/>
            <person name="Riley R."/>
            <person name="Clum A."/>
            <person name="Lindquist E."/>
            <person name="Ence D."/>
            <person name="Campbell M."/>
            <person name="Kronenberg Z."/>
            <person name="Feau N."/>
            <person name="Dhillon B."/>
            <person name="Hamelin R."/>
            <person name="Burleigh J."/>
            <person name="Smith J."/>
            <person name="Yandell M."/>
            <person name="Nelson C."/>
            <person name="Grigoriev I."/>
            <person name="Davis J."/>
        </authorList>
    </citation>
    <scope>NUCLEOTIDE SEQUENCE</scope>
    <source>
        <strain evidence="7">G11</strain>
    </source>
</reference>
<comment type="similarity">
    <text evidence="1">Belongs to the ketopantoate reductase family.</text>
</comment>
<dbReference type="PANTHER" id="PTHR43765">
    <property type="entry name" value="2-DEHYDROPANTOATE 2-REDUCTASE-RELATED"/>
    <property type="match status" value="1"/>
</dbReference>
<gene>
    <name evidence="7" type="ORF">CROQUDRAFT_656659</name>
</gene>
<evidence type="ECO:0000259" key="6">
    <source>
        <dbReference type="Pfam" id="PF08546"/>
    </source>
</evidence>
<dbReference type="EMBL" id="MU167253">
    <property type="protein sequence ID" value="KAG0147009.1"/>
    <property type="molecule type" value="Genomic_DNA"/>
</dbReference>
<dbReference type="AlphaFoldDB" id="A0A9P6TCQ1"/>
<comment type="caution">
    <text evidence="7">The sequence shown here is derived from an EMBL/GenBank/DDBJ whole genome shotgun (WGS) entry which is preliminary data.</text>
</comment>
<keyword evidence="8" id="KW-1185">Reference proteome</keyword>
<dbReference type="InterPro" id="IPR050838">
    <property type="entry name" value="Ketopantoate_reductase"/>
</dbReference>
<dbReference type="Gene3D" id="3.40.50.720">
    <property type="entry name" value="NAD(P)-binding Rossmann-like Domain"/>
    <property type="match status" value="1"/>
</dbReference>
<dbReference type="GO" id="GO:0008677">
    <property type="term" value="F:2-dehydropantoate 2-reductase activity"/>
    <property type="evidence" value="ECO:0007669"/>
    <property type="project" value="TreeGrafter"/>
</dbReference>
<dbReference type="Proteomes" id="UP000886653">
    <property type="component" value="Unassembled WGS sequence"/>
</dbReference>
<accession>A0A9P6TCQ1</accession>
<sequence length="475" mass="52728">MLRIHCLGPGSVGSLVCFHLRSQSYPISFILRTSQSQHRQAPSSLSLQLDRDSLTRSVSGIDYEFIHAQHQQPIESLLVTTKAHQVSRSLQPLLHRLSRFSTVILLHNGLGVIEEVLERCFPHSDSRPSFILANTSHGVHKIDSGDSQPSHGRFCHSGIGDLKLGVLPNQTVLDGLAELGNQGHWYPCSDELENTSEGAWTPQPLALSADSNPLIKPSLNIPPNLDQHLPHLQPQTHTLHHTLAALLRPEIVEALGTKWLTLPEFQTSALVKLTVNAAINPITALLETRNEALAGEGAFQQLANGVCREASAAFALQASQPNGFSLDHPLTESNLLRQVRQVQRATGANISSMCADVRKLASNRTPYRSKRSRLRKKNIRESKEWSGKPTEEEEEMKEEEEQTEVEYINGYISRLGTKYGLLTPVNDCLSQLIKLKTSVIVTDQRLPPLKRAHQALGNDVVQEQEEEEGERSRNL</sequence>
<name>A0A9P6TCQ1_9BASI</name>
<dbReference type="Pfam" id="PF08546">
    <property type="entry name" value="ApbA_C"/>
    <property type="match status" value="2"/>
</dbReference>
<feature type="compositionally biased region" description="Basic residues" evidence="4">
    <location>
        <begin position="367"/>
        <end position="378"/>
    </location>
</feature>
<dbReference type="SUPFAM" id="SSF51735">
    <property type="entry name" value="NAD(P)-binding Rossmann-fold domains"/>
    <property type="match status" value="1"/>
</dbReference>
<evidence type="ECO:0000256" key="1">
    <source>
        <dbReference type="ARBA" id="ARBA00007870"/>
    </source>
</evidence>
<feature type="region of interest" description="Disordered" evidence="4">
    <location>
        <begin position="365"/>
        <end position="402"/>
    </location>
</feature>
<dbReference type="InterPro" id="IPR013332">
    <property type="entry name" value="KPR_N"/>
</dbReference>
<feature type="compositionally biased region" description="Acidic residues" evidence="4">
    <location>
        <begin position="391"/>
        <end position="402"/>
    </location>
</feature>
<protein>
    <recommendedName>
        <fullName evidence="9">2-dehydropantoate 2-reductase</fullName>
    </recommendedName>
</protein>
<evidence type="ECO:0008006" key="9">
    <source>
        <dbReference type="Google" id="ProtNLM"/>
    </source>
</evidence>
<feature type="domain" description="Ketopantoate reductase C-terminal" evidence="6">
    <location>
        <begin position="265"/>
        <end position="359"/>
    </location>
</feature>
<evidence type="ECO:0000313" key="7">
    <source>
        <dbReference type="EMBL" id="KAG0147009.1"/>
    </source>
</evidence>
<feature type="compositionally biased region" description="Basic and acidic residues" evidence="4">
    <location>
        <begin position="379"/>
        <end position="390"/>
    </location>
</feature>
<dbReference type="Pfam" id="PF02558">
    <property type="entry name" value="ApbA"/>
    <property type="match status" value="1"/>
</dbReference>
<dbReference type="InterPro" id="IPR008927">
    <property type="entry name" value="6-PGluconate_DH-like_C_sf"/>
</dbReference>
<proteinExistence type="inferred from homology"/>
<keyword evidence="3" id="KW-0560">Oxidoreductase</keyword>
<dbReference type="OrthoDB" id="73846at2759"/>
<evidence type="ECO:0000313" key="8">
    <source>
        <dbReference type="Proteomes" id="UP000886653"/>
    </source>
</evidence>
<feature type="domain" description="Ketopantoate reductase N-terminal" evidence="5">
    <location>
        <begin position="4"/>
        <end position="168"/>
    </location>
</feature>
<feature type="domain" description="Ketopantoate reductase C-terminal" evidence="6">
    <location>
        <begin position="400"/>
        <end position="436"/>
    </location>
</feature>
<dbReference type="InterPro" id="IPR013328">
    <property type="entry name" value="6PGD_dom2"/>
</dbReference>